<evidence type="ECO:0000256" key="5">
    <source>
        <dbReference type="ARBA" id="ARBA00023136"/>
    </source>
</evidence>
<evidence type="ECO:0000256" key="3">
    <source>
        <dbReference type="ARBA" id="ARBA00022692"/>
    </source>
</evidence>
<dbReference type="InterPro" id="IPR005226">
    <property type="entry name" value="UPF0014_fam"/>
</dbReference>
<reference evidence="7" key="1">
    <citation type="submission" date="2020-05" db="EMBL/GenBank/DDBJ databases">
        <authorList>
            <person name="Chiriac C."/>
            <person name="Salcher M."/>
            <person name="Ghai R."/>
            <person name="Kavagutti S V."/>
        </authorList>
    </citation>
    <scope>NUCLEOTIDE SEQUENCE</scope>
</reference>
<dbReference type="Pfam" id="PF03649">
    <property type="entry name" value="UPF0014"/>
    <property type="match status" value="1"/>
</dbReference>
<keyword evidence="5 6" id="KW-0472">Membrane</keyword>
<keyword evidence="3 6" id="KW-0812">Transmembrane</keyword>
<proteinExistence type="inferred from homology"/>
<comment type="subcellular location">
    <subcellularLocation>
        <location evidence="1">Membrane</location>
        <topology evidence="1">Multi-pass membrane protein</topology>
    </subcellularLocation>
</comment>
<accession>A0A6J6JHX5</accession>
<dbReference type="PANTHER" id="PTHR30028:SF0">
    <property type="entry name" value="PROTEIN ALUMINUM SENSITIVE 3"/>
    <property type="match status" value="1"/>
</dbReference>
<feature type="transmembrane region" description="Helical" evidence="6">
    <location>
        <begin position="36"/>
        <end position="61"/>
    </location>
</feature>
<dbReference type="PANTHER" id="PTHR30028">
    <property type="entry name" value="UPF0014 INNER MEMBRANE PROTEIN YBBM-RELATED"/>
    <property type="match status" value="1"/>
</dbReference>
<evidence type="ECO:0000256" key="6">
    <source>
        <dbReference type="SAM" id="Phobius"/>
    </source>
</evidence>
<comment type="similarity">
    <text evidence="2">Belongs to the UPF0014 family.</text>
</comment>
<dbReference type="EMBL" id="CAEZVK010000104">
    <property type="protein sequence ID" value="CAB4635529.1"/>
    <property type="molecule type" value="Genomic_DNA"/>
</dbReference>
<organism evidence="7">
    <name type="scientific">freshwater metagenome</name>
    <dbReference type="NCBI Taxonomy" id="449393"/>
    <lineage>
        <taxon>unclassified sequences</taxon>
        <taxon>metagenomes</taxon>
        <taxon>ecological metagenomes</taxon>
    </lineage>
</organism>
<dbReference type="GO" id="GO:0005886">
    <property type="term" value="C:plasma membrane"/>
    <property type="evidence" value="ECO:0007669"/>
    <property type="project" value="TreeGrafter"/>
</dbReference>
<dbReference type="AlphaFoldDB" id="A0A6J6JHX5"/>
<protein>
    <submittedName>
        <fullName evidence="7">Unannotated protein</fullName>
    </submittedName>
</protein>
<feature type="transmembrane region" description="Helical" evidence="6">
    <location>
        <begin position="136"/>
        <end position="154"/>
    </location>
</feature>
<keyword evidence="4 6" id="KW-1133">Transmembrane helix</keyword>
<evidence type="ECO:0000256" key="2">
    <source>
        <dbReference type="ARBA" id="ARBA00005268"/>
    </source>
</evidence>
<feature type="transmembrane region" description="Helical" evidence="6">
    <location>
        <begin position="6"/>
        <end position="24"/>
    </location>
</feature>
<name>A0A6J6JHX5_9ZZZZ</name>
<evidence type="ECO:0000256" key="1">
    <source>
        <dbReference type="ARBA" id="ARBA00004141"/>
    </source>
</evidence>
<evidence type="ECO:0000256" key="4">
    <source>
        <dbReference type="ARBA" id="ARBA00022989"/>
    </source>
</evidence>
<evidence type="ECO:0000313" key="7">
    <source>
        <dbReference type="EMBL" id="CAB4635529.1"/>
    </source>
</evidence>
<feature type="transmembrane region" description="Helical" evidence="6">
    <location>
        <begin position="67"/>
        <end position="87"/>
    </location>
</feature>
<feature type="transmembrane region" description="Helical" evidence="6">
    <location>
        <begin position="166"/>
        <end position="186"/>
    </location>
</feature>
<sequence length="204" mass="22042">MLDSNASVWWAWLWVVIMIGFAGFTIRSRAKEIPGIFLLGTLSMLTVVVVSLSVIFGFHVFPIEGRTIVPLAGMMIGNSMTACVLVGRRIVGELSEKRDEVEARLALGQSWQEASRPYVRSALRTALVPQIESTKAVGLVFLPGAMTGLVLAGVDAVNAVTVQLAIMYLILGSVATSVTVIGLGLTRRVFTPDHRMRSIARATE</sequence>
<gene>
    <name evidence="7" type="ORF">UFOPK2000_00997</name>
</gene>